<evidence type="ECO:0000313" key="2">
    <source>
        <dbReference type="EMBL" id="KAF2838954.1"/>
    </source>
</evidence>
<evidence type="ECO:0000256" key="1">
    <source>
        <dbReference type="SAM" id="MobiDB-lite"/>
    </source>
</evidence>
<dbReference type="Proteomes" id="UP000799429">
    <property type="component" value="Unassembled WGS sequence"/>
</dbReference>
<feature type="compositionally biased region" description="Basic and acidic residues" evidence="1">
    <location>
        <begin position="320"/>
        <end position="330"/>
    </location>
</feature>
<dbReference type="AlphaFoldDB" id="A0A9P4SAN4"/>
<sequence length="337" mass="37638">MPPPAEVIDDDPVVGEYDVYLTPEVEEQVYLLQYPHRARDQALSYQNHAEPMELRIKPASGFMELDLPIHVHHNFDKTKGIKWGEAMRKSKDDGITAFGMAGGFGGSRGTMVSGQNVKSRTATADHNAGDESDEDPIDALLVRFDDANDKGHVLNKQTLGGQVLKDEKGKPMYMLGAFRGGELHLTKVTGVVQMRPQFHHLDAVTHTENVSRRKDREQQGDGLRVNEPKSVNMTMKVADGGDMEGVLLRQSLQSHYAEPWTRLRYHADTSAEAYGTYYEKLFVQDPPSAPILKSSVNNEEYLEAISAPRNDPSGRVKKKPLTEKQMRVLEENEGPEA</sequence>
<dbReference type="InterPro" id="IPR006886">
    <property type="entry name" value="RNA_pol_III_Rpc5"/>
</dbReference>
<dbReference type="OrthoDB" id="340681at2759"/>
<gene>
    <name evidence="2" type="ORF">M501DRAFT_1004809</name>
</gene>
<dbReference type="PANTHER" id="PTHR12069">
    <property type="entry name" value="DNA-DIRECTED RNA POLYMERASES III 80 KDA POLYPEPTIDE RNA POLYMERASE III SUBUNIT 5"/>
    <property type="match status" value="1"/>
</dbReference>
<protein>
    <recommendedName>
        <fullName evidence="4">DNA-directed RNA polymerase III subunit Rpc5</fullName>
    </recommendedName>
</protein>
<dbReference type="EMBL" id="MU006096">
    <property type="protein sequence ID" value="KAF2838954.1"/>
    <property type="molecule type" value="Genomic_DNA"/>
</dbReference>
<name>A0A9P4SAN4_9PEZI</name>
<proteinExistence type="predicted"/>
<feature type="region of interest" description="Disordered" evidence="1">
    <location>
        <begin position="206"/>
        <end position="225"/>
    </location>
</feature>
<dbReference type="PANTHER" id="PTHR12069:SF0">
    <property type="entry name" value="DNA-DIRECTED RNA POLYMERASE III SUBUNIT RPC5"/>
    <property type="match status" value="1"/>
</dbReference>
<evidence type="ECO:0008006" key="4">
    <source>
        <dbReference type="Google" id="ProtNLM"/>
    </source>
</evidence>
<dbReference type="GO" id="GO:0005666">
    <property type="term" value="C:RNA polymerase III complex"/>
    <property type="evidence" value="ECO:0007669"/>
    <property type="project" value="TreeGrafter"/>
</dbReference>
<dbReference type="GO" id="GO:0042797">
    <property type="term" value="P:tRNA transcription by RNA polymerase III"/>
    <property type="evidence" value="ECO:0007669"/>
    <property type="project" value="TreeGrafter"/>
</dbReference>
<accession>A0A9P4SAN4</accession>
<comment type="caution">
    <text evidence="2">The sequence shown here is derived from an EMBL/GenBank/DDBJ whole genome shotgun (WGS) entry which is preliminary data.</text>
</comment>
<evidence type="ECO:0000313" key="3">
    <source>
        <dbReference type="Proteomes" id="UP000799429"/>
    </source>
</evidence>
<dbReference type="Pfam" id="PF04801">
    <property type="entry name" value="RPC5"/>
    <property type="match status" value="2"/>
</dbReference>
<keyword evidence="3" id="KW-1185">Reference proteome</keyword>
<reference evidence="2" key="1">
    <citation type="journal article" date="2020" name="Stud. Mycol.">
        <title>101 Dothideomycetes genomes: a test case for predicting lifestyles and emergence of pathogens.</title>
        <authorList>
            <person name="Haridas S."/>
            <person name="Albert R."/>
            <person name="Binder M."/>
            <person name="Bloem J."/>
            <person name="Labutti K."/>
            <person name="Salamov A."/>
            <person name="Andreopoulos B."/>
            <person name="Baker S."/>
            <person name="Barry K."/>
            <person name="Bills G."/>
            <person name="Bluhm B."/>
            <person name="Cannon C."/>
            <person name="Castanera R."/>
            <person name="Culley D."/>
            <person name="Daum C."/>
            <person name="Ezra D."/>
            <person name="Gonzalez J."/>
            <person name="Henrissat B."/>
            <person name="Kuo A."/>
            <person name="Liang C."/>
            <person name="Lipzen A."/>
            <person name="Lutzoni F."/>
            <person name="Magnuson J."/>
            <person name="Mondo S."/>
            <person name="Nolan M."/>
            <person name="Ohm R."/>
            <person name="Pangilinan J."/>
            <person name="Park H.-J."/>
            <person name="Ramirez L."/>
            <person name="Alfaro M."/>
            <person name="Sun H."/>
            <person name="Tritt A."/>
            <person name="Yoshinaga Y."/>
            <person name="Zwiers L.-H."/>
            <person name="Turgeon B."/>
            <person name="Goodwin S."/>
            <person name="Spatafora J."/>
            <person name="Crous P."/>
            <person name="Grigoriev I."/>
        </authorList>
    </citation>
    <scope>NUCLEOTIDE SEQUENCE</scope>
    <source>
        <strain evidence="2">CBS 101060</strain>
    </source>
</reference>
<organism evidence="2 3">
    <name type="scientific">Patellaria atrata CBS 101060</name>
    <dbReference type="NCBI Taxonomy" id="1346257"/>
    <lineage>
        <taxon>Eukaryota</taxon>
        <taxon>Fungi</taxon>
        <taxon>Dikarya</taxon>
        <taxon>Ascomycota</taxon>
        <taxon>Pezizomycotina</taxon>
        <taxon>Dothideomycetes</taxon>
        <taxon>Dothideomycetes incertae sedis</taxon>
        <taxon>Patellariales</taxon>
        <taxon>Patellariaceae</taxon>
        <taxon>Patellaria</taxon>
    </lineage>
</organism>
<feature type="region of interest" description="Disordered" evidence="1">
    <location>
        <begin position="304"/>
        <end position="337"/>
    </location>
</feature>